<dbReference type="PANTHER" id="PTHR35401:SF1">
    <property type="entry name" value="CYTOPLASMIC PROTEIN"/>
    <property type="match status" value="1"/>
</dbReference>
<proteinExistence type="inferred from homology"/>
<reference evidence="7" key="1">
    <citation type="journal article" date="2024" name="Syst. Appl. Microbiol.">
        <title>First single-strain enrichments of Electrothrix cable bacteria, description of E. aestuarii sp. nov. and E. rattekaaiensis sp. nov., and proposal of a cable bacteria taxonomy following the rules of the SeqCode.</title>
        <authorList>
            <person name="Plum-Jensen L.E."/>
            <person name="Schramm A."/>
            <person name="Marshall I.P.G."/>
        </authorList>
    </citation>
    <scope>NUCLEOTIDE SEQUENCE</scope>
    <source>
        <strain evidence="7">Rat1</strain>
    </source>
</reference>
<dbReference type="GO" id="GO:0006355">
    <property type="term" value="P:regulation of DNA-templated transcription"/>
    <property type="evidence" value="ECO:0007669"/>
    <property type="project" value="InterPro"/>
</dbReference>
<evidence type="ECO:0000256" key="4">
    <source>
        <dbReference type="ARBA" id="ARBA00023125"/>
    </source>
</evidence>
<dbReference type="SUPFAM" id="SSF47598">
    <property type="entry name" value="Ribbon-helix-helix"/>
    <property type="match status" value="1"/>
</dbReference>
<keyword evidence="1" id="KW-0678">Repressor</keyword>
<dbReference type="EMBL" id="CP159373">
    <property type="protein sequence ID" value="XCN72680.1"/>
    <property type="molecule type" value="Genomic_DNA"/>
</dbReference>
<dbReference type="AlphaFoldDB" id="A0AAU8LTT2"/>
<evidence type="ECO:0000256" key="6">
    <source>
        <dbReference type="ARBA" id="ARBA00049988"/>
    </source>
</evidence>
<name>A0AAU8LTT2_9BACT</name>
<keyword evidence="3" id="KW-0805">Transcription regulation</keyword>
<evidence type="ECO:0000256" key="3">
    <source>
        <dbReference type="ARBA" id="ARBA00023015"/>
    </source>
</evidence>
<dbReference type="InterPro" id="IPR010985">
    <property type="entry name" value="Ribbon_hlx_hlx"/>
</dbReference>
<evidence type="ECO:0000256" key="2">
    <source>
        <dbReference type="ARBA" id="ARBA00022649"/>
    </source>
</evidence>
<dbReference type="KEGG" id="eaj:Q3M24_20685"/>
<evidence type="ECO:0000256" key="1">
    <source>
        <dbReference type="ARBA" id="ARBA00022491"/>
    </source>
</evidence>
<evidence type="ECO:0000313" key="7">
    <source>
        <dbReference type="EMBL" id="XCN72680.1"/>
    </source>
</evidence>
<protein>
    <submittedName>
        <fullName evidence="7">DUF1778 domain-containing protein</fullName>
    </submittedName>
</protein>
<sequence>MASAKTRNTPINIRARQNQRELIDRAAALLNKNRTDFILEASCREAENVLLDQRLFILDEKQFAEFDAALQERFTDNRHIQRLLEGKAPWDE</sequence>
<dbReference type="Gene3D" id="1.20.5.780">
    <property type="entry name" value="Single helix bin"/>
    <property type="match status" value="1"/>
</dbReference>
<dbReference type="InterPro" id="IPR014795">
    <property type="entry name" value="TacA_1-like"/>
</dbReference>
<reference evidence="7" key="2">
    <citation type="submission" date="2024-06" db="EMBL/GenBank/DDBJ databases">
        <authorList>
            <person name="Plum-Jensen L.E."/>
            <person name="Schramm A."/>
            <person name="Marshall I.P.G."/>
        </authorList>
    </citation>
    <scope>NUCLEOTIDE SEQUENCE</scope>
    <source>
        <strain evidence="7">Rat1</strain>
    </source>
</reference>
<dbReference type="GO" id="GO:0003677">
    <property type="term" value="F:DNA binding"/>
    <property type="evidence" value="ECO:0007669"/>
    <property type="project" value="UniProtKB-KW"/>
</dbReference>
<gene>
    <name evidence="7" type="ORF">Q3M24_20685</name>
</gene>
<evidence type="ECO:0000256" key="5">
    <source>
        <dbReference type="ARBA" id="ARBA00023163"/>
    </source>
</evidence>
<accession>A0AAU8LTT2</accession>
<keyword evidence="2" id="KW-1277">Toxin-antitoxin system</keyword>
<comment type="similarity">
    <text evidence="6">Belongs to the TacA antitoxin family.</text>
</comment>
<dbReference type="PANTHER" id="PTHR35401">
    <property type="entry name" value="COPG FAMILY HELIX-TURN-HELIX PROTEIN-RELATED-RELATED"/>
    <property type="match status" value="1"/>
</dbReference>
<dbReference type="Pfam" id="PF08681">
    <property type="entry name" value="TacA1"/>
    <property type="match status" value="1"/>
</dbReference>
<keyword evidence="4" id="KW-0238">DNA-binding</keyword>
<keyword evidence="5" id="KW-0804">Transcription</keyword>
<organism evidence="7">
    <name type="scientific">Candidatus Electrothrix aestuarii</name>
    <dbReference type="NCBI Taxonomy" id="3062594"/>
    <lineage>
        <taxon>Bacteria</taxon>
        <taxon>Pseudomonadati</taxon>
        <taxon>Thermodesulfobacteriota</taxon>
        <taxon>Desulfobulbia</taxon>
        <taxon>Desulfobulbales</taxon>
        <taxon>Desulfobulbaceae</taxon>
        <taxon>Candidatus Electrothrix</taxon>
    </lineage>
</organism>